<evidence type="ECO:0000259" key="1">
    <source>
        <dbReference type="Pfam" id="PF13340"/>
    </source>
</evidence>
<dbReference type="InterPro" id="IPR025161">
    <property type="entry name" value="IS402-like_dom"/>
</dbReference>
<accession>A0A1B1K849</accession>
<dbReference type="Pfam" id="PF13340">
    <property type="entry name" value="DUF4096"/>
    <property type="match status" value="1"/>
</dbReference>
<dbReference type="Proteomes" id="UP000186108">
    <property type="component" value="Chromosome"/>
</dbReference>
<protein>
    <submittedName>
        <fullName evidence="2">Putative transposase</fullName>
    </submittedName>
</protein>
<dbReference type="PATRIC" id="fig|37919.13.peg.4346"/>
<evidence type="ECO:0000313" key="2">
    <source>
        <dbReference type="EMBL" id="ANS28813.1"/>
    </source>
</evidence>
<dbReference type="PANTHER" id="PTHR46637">
    <property type="entry name" value="TIS1421-TRANSPOSASE PROTEIN A"/>
    <property type="match status" value="1"/>
</dbReference>
<gene>
    <name evidence="2" type="ORF">R1CP_20665</name>
</gene>
<organism evidence="2 3">
    <name type="scientific">Rhodococcus opacus</name>
    <name type="common">Nocardia opaca</name>
    <dbReference type="NCBI Taxonomy" id="37919"/>
    <lineage>
        <taxon>Bacteria</taxon>
        <taxon>Bacillati</taxon>
        <taxon>Actinomycetota</taxon>
        <taxon>Actinomycetes</taxon>
        <taxon>Mycobacteriales</taxon>
        <taxon>Nocardiaceae</taxon>
        <taxon>Rhodococcus</taxon>
    </lineage>
</organism>
<dbReference type="InterPro" id="IPR052909">
    <property type="entry name" value="Transposase_6_like"/>
</dbReference>
<feature type="domain" description="Insertion element IS402-like" evidence="1">
    <location>
        <begin position="1"/>
        <end position="78"/>
    </location>
</feature>
<dbReference type="PANTHER" id="PTHR46637:SF1">
    <property type="entry name" value="BLL5188 PROTEIN"/>
    <property type="match status" value="1"/>
</dbReference>
<dbReference type="AlphaFoldDB" id="A0A1B1K849"/>
<sequence length="110" mass="11906">MPDALWEIVEPLIPRFAARPQGGGSAPVDDRAIFTAIVFVLTSGCAWRHLPPSFEVTVPTAHRRFTTWAGAGVFEKLHREVLDRLGGAGELDWSAAILDAASVRAKKGAR</sequence>
<dbReference type="EMBL" id="CP009111">
    <property type="protein sequence ID" value="ANS28813.1"/>
    <property type="molecule type" value="Genomic_DNA"/>
</dbReference>
<proteinExistence type="predicted"/>
<reference evidence="2 3" key="1">
    <citation type="submission" date="2014-07" db="EMBL/GenBank/DDBJ databases">
        <authorList>
            <person name="Zhang J.E."/>
            <person name="Yang H."/>
            <person name="Guo J."/>
            <person name="Deng Z."/>
            <person name="Luo H."/>
            <person name="Luo M."/>
            <person name="Zhao B."/>
        </authorList>
    </citation>
    <scope>NUCLEOTIDE SEQUENCE [LARGE SCALE GENOMIC DNA]</scope>
    <source>
        <strain evidence="2 3">1CP</strain>
    </source>
</reference>
<evidence type="ECO:0000313" key="3">
    <source>
        <dbReference type="Proteomes" id="UP000186108"/>
    </source>
</evidence>
<name>A0A1B1K849_RHOOP</name>